<sequence length="141" mass="16259">MKVLFNDCYGMFCFSVAFIEEYKRRFPADWKQFISDLDQHHWVRRDPNCIVLFEERGSEWCSGVGSMLQVVEIPEVFADYWEIEDYDGNETVRILKDSALAAELHRFIGSGDADTLRAAYKRIMETDTALVSGIGLLDAFV</sequence>
<protein>
    <submittedName>
        <fullName evidence="1">Uncharacterized protein</fullName>
    </submittedName>
</protein>
<accession>A0A6C0EA76</accession>
<reference evidence="1" key="1">
    <citation type="journal article" date="2020" name="Nature">
        <title>Giant virus diversity and host interactions through global metagenomics.</title>
        <authorList>
            <person name="Schulz F."/>
            <person name="Roux S."/>
            <person name="Paez-Espino D."/>
            <person name="Jungbluth S."/>
            <person name="Walsh D.A."/>
            <person name="Denef V.J."/>
            <person name="McMahon K.D."/>
            <person name="Konstantinidis K.T."/>
            <person name="Eloe-Fadrosh E.A."/>
            <person name="Kyrpides N.C."/>
            <person name="Woyke T."/>
        </authorList>
    </citation>
    <scope>NUCLEOTIDE SEQUENCE</scope>
    <source>
        <strain evidence="1">GVMAG-M-3300023179-138</strain>
    </source>
</reference>
<dbReference type="EMBL" id="MN739743">
    <property type="protein sequence ID" value="QHT24295.1"/>
    <property type="molecule type" value="Genomic_DNA"/>
</dbReference>
<dbReference type="AlphaFoldDB" id="A0A6C0EA76"/>
<evidence type="ECO:0000313" key="1">
    <source>
        <dbReference type="EMBL" id="QHT24295.1"/>
    </source>
</evidence>
<proteinExistence type="predicted"/>
<organism evidence="1">
    <name type="scientific">viral metagenome</name>
    <dbReference type="NCBI Taxonomy" id="1070528"/>
    <lineage>
        <taxon>unclassified sequences</taxon>
        <taxon>metagenomes</taxon>
        <taxon>organismal metagenomes</taxon>
    </lineage>
</organism>
<name>A0A6C0EA76_9ZZZZ</name>